<protein>
    <submittedName>
        <fullName evidence="1">Uncharacterized protein</fullName>
    </submittedName>
</protein>
<organism evidence="1 2">
    <name type="scientific">Metamycoplasma hyosynoviae</name>
    <dbReference type="NCBI Taxonomy" id="29559"/>
    <lineage>
        <taxon>Bacteria</taxon>
        <taxon>Bacillati</taxon>
        <taxon>Mycoplasmatota</taxon>
        <taxon>Mycoplasmoidales</taxon>
        <taxon>Metamycoplasmataceae</taxon>
        <taxon>Metamycoplasma</taxon>
    </lineage>
</organism>
<dbReference type="Proteomes" id="UP001059349">
    <property type="component" value="Chromosome"/>
</dbReference>
<dbReference type="AlphaFoldDB" id="A0A9Q9F4A0"/>
<gene>
    <name evidence="1" type="ORF">NMG93_00900</name>
</gene>
<evidence type="ECO:0000313" key="2">
    <source>
        <dbReference type="Proteomes" id="UP001059349"/>
    </source>
</evidence>
<reference evidence="1" key="1">
    <citation type="submission" date="2022-07" db="EMBL/GenBank/DDBJ databases">
        <title>Complete genome of Mycoplasma hyosynoviae B1.</title>
        <authorList>
            <person name="Spergser J."/>
        </authorList>
    </citation>
    <scope>NUCLEOTIDE SEQUENCE</scope>
    <source>
        <strain evidence="1">B1</strain>
    </source>
</reference>
<dbReference type="RefSeq" id="WP_254735426.1">
    <property type="nucleotide sequence ID" value="NZ_CP101127.1"/>
</dbReference>
<accession>A0A9Q9F4A0</accession>
<sequence>MFKLNEQTFTFDKVDNSKFYEELNKNAGESSYFSFEGTWLFCSIANNSISNFKLVKIVDVANDLNELLKYNNKFYSKISKYSDGEIVPFWKTEFGVKMMFWLIQNKKKPQEEILKAKYEDIIEYYKEYVNYLFNHNKEEYIIKPTFKKIEDNKLFFYSKSSWSFIVFENIISFAF</sequence>
<name>A0A9Q9F4A0_9BACT</name>
<dbReference type="GeneID" id="75105027"/>
<proteinExistence type="predicted"/>
<evidence type="ECO:0000313" key="1">
    <source>
        <dbReference type="EMBL" id="UTO26113.1"/>
    </source>
</evidence>
<dbReference type="EMBL" id="CP101127">
    <property type="protein sequence ID" value="UTO26113.1"/>
    <property type="molecule type" value="Genomic_DNA"/>
</dbReference>